<feature type="compositionally biased region" description="Gly residues" evidence="3">
    <location>
        <begin position="117"/>
        <end position="126"/>
    </location>
</feature>
<keyword evidence="7" id="KW-1185">Reference proteome</keyword>
<dbReference type="InterPro" id="IPR043159">
    <property type="entry name" value="Lectin_gal-bd_sf"/>
</dbReference>
<evidence type="ECO:0000259" key="5">
    <source>
        <dbReference type="PROSITE" id="PS50228"/>
    </source>
</evidence>
<feature type="region of interest" description="Disordered" evidence="3">
    <location>
        <begin position="275"/>
        <end position="298"/>
    </location>
</feature>
<dbReference type="AlphaFoldDB" id="A0A7M5TYR9"/>
<organism evidence="6 7">
    <name type="scientific">Clytia hemisphaerica</name>
    <dbReference type="NCBI Taxonomy" id="252671"/>
    <lineage>
        <taxon>Eukaryota</taxon>
        <taxon>Metazoa</taxon>
        <taxon>Cnidaria</taxon>
        <taxon>Hydrozoa</taxon>
        <taxon>Hydroidolina</taxon>
        <taxon>Leptothecata</taxon>
        <taxon>Obeliida</taxon>
        <taxon>Clytiidae</taxon>
        <taxon>Clytia</taxon>
    </lineage>
</organism>
<protein>
    <recommendedName>
        <fullName evidence="5">SUEL-type lectin domain-containing protein</fullName>
    </recommendedName>
</protein>
<feature type="compositionally biased region" description="Basic and acidic residues" evidence="3">
    <location>
        <begin position="288"/>
        <end position="298"/>
    </location>
</feature>
<dbReference type="InterPro" id="IPR008160">
    <property type="entry name" value="Collagen"/>
</dbReference>
<dbReference type="InterPro" id="IPR000922">
    <property type="entry name" value="Lectin_gal-bd_dom"/>
</dbReference>
<dbReference type="PROSITE" id="PS50228">
    <property type="entry name" value="SUEL_LECTIN"/>
    <property type="match status" value="1"/>
</dbReference>
<evidence type="ECO:0000313" key="7">
    <source>
        <dbReference type="Proteomes" id="UP000594262"/>
    </source>
</evidence>
<dbReference type="Pfam" id="PF01391">
    <property type="entry name" value="Collagen"/>
    <property type="match status" value="1"/>
</dbReference>
<evidence type="ECO:0000256" key="1">
    <source>
        <dbReference type="ARBA" id="ARBA00022734"/>
    </source>
</evidence>
<evidence type="ECO:0000256" key="2">
    <source>
        <dbReference type="ARBA" id="ARBA00022737"/>
    </source>
</evidence>
<evidence type="ECO:0000256" key="4">
    <source>
        <dbReference type="SAM" id="SignalP"/>
    </source>
</evidence>
<proteinExistence type="predicted"/>
<name>A0A7M5TYR9_9CNID</name>
<dbReference type="FunFam" id="2.60.120.740:FF:000003">
    <property type="entry name" value="Protein eva-1 homolog C"/>
    <property type="match status" value="1"/>
</dbReference>
<keyword evidence="2" id="KW-0677">Repeat</keyword>
<feature type="signal peptide" evidence="4">
    <location>
        <begin position="1"/>
        <end position="18"/>
    </location>
</feature>
<dbReference type="CDD" id="cd22838">
    <property type="entry name" value="Gal_Rha_Lectin_nemgal"/>
    <property type="match status" value="1"/>
</dbReference>
<feature type="compositionally biased region" description="Low complexity" evidence="3">
    <location>
        <begin position="134"/>
        <end position="158"/>
    </location>
</feature>
<dbReference type="GO" id="GO:0030246">
    <property type="term" value="F:carbohydrate binding"/>
    <property type="evidence" value="ECO:0007669"/>
    <property type="project" value="UniProtKB-KW"/>
</dbReference>
<feature type="chain" id="PRO_5029668960" description="SUEL-type lectin domain-containing protein" evidence="4">
    <location>
        <begin position="19"/>
        <end position="298"/>
    </location>
</feature>
<dbReference type="EnsemblMetazoa" id="CLYHEMT003890.1">
    <property type="protein sequence ID" value="CLYHEMP003890.1"/>
    <property type="gene ID" value="CLYHEMG003890"/>
</dbReference>
<keyword evidence="1" id="KW-0430">Lectin</keyword>
<reference evidence="6" key="1">
    <citation type="submission" date="2021-01" db="UniProtKB">
        <authorList>
            <consortium name="EnsemblMetazoa"/>
        </authorList>
    </citation>
    <scope>IDENTIFICATION</scope>
</reference>
<feature type="compositionally biased region" description="Pro residues" evidence="3">
    <location>
        <begin position="76"/>
        <end position="86"/>
    </location>
</feature>
<dbReference type="Gene3D" id="2.60.120.740">
    <property type="match status" value="1"/>
</dbReference>
<dbReference type="PANTHER" id="PTHR24637">
    <property type="entry name" value="COLLAGEN"/>
    <property type="match status" value="1"/>
</dbReference>
<dbReference type="Pfam" id="PF02140">
    <property type="entry name" value="SUEL_Lectin"/>
    <property type="match status" value="1"/>
</dbReference>
<sequence length="298" mass="31625">MHWSQGLVCLLFAVLSFGVQETSTQMQMGGDMNRILPDWPKIGDRITQPFLDQLMVSQLLEQNLTLGFFLKGLNGPPGPPGPPGPSGEPGAPGLPGAPGAPGHVGEDGAPGPMGPPGLSGGPGMPGYPGEKGDPGPSGLPGSAGLPGAPGLPGPQGSAGDSGPEPIKPEFTVACEGQKLWIQCQQYELIKIKEAYWGREDHVTCSDTPAGLSREVCDANSDNAFTKVDAQCKGQQNCEVVASNIFFDDNSCGNVYKYLKVKYECEADQQNSMDVLKEGGRRRRKKKRDTKEKRSFRDS</sequence>
<feature type="domain" description="SUEL-type lectin" evidence="5">
    <location>
        <begin position="173"/>
        <end position="265"/>
    </location>
</feature>
<dbReference type="OrthoDB" id="5982574at2759"/>
<accession>A0A7M5TYR9</accession>
<keyword evidence="4" id="KW-0732">Signal</keyword>
<dbReference type="PANTHER" id="PTHR24637:SF421">
    <property type="entry name" value="CUTICLE COLLAGEN DPY-2"/>
    <property type="match status" value="1"/>
</dbReference>
<feature type="region of interest" description="Disordered" evidence="3">
    <location>
        <begin position="71"/>
        <end position="168"/>
    </location>
</feature>
<evidence type="ECO:0000256" key="3">
    <source>
        <dbReference type="SAM" id="MobiDB-lite"/>
    </source>
</evidence>
<evidence type="ECO:0000313" key="6">
    <source>
        <dbReference type="EnsemblMetazoa" id="CLYHEMP003890.1"/>
    </source>
</evidence>
<dbReference type="Proteomes" id="UP000594262">
    <property type="component" value="Unplaced"/>
</dbReference>